<dbReference type="PROSITE" id="PS51257">
    <property type="entry name" value="PROKAR_LIPOPROTEIN"/>
    <property type="match status" value="1"/>
</dbReference>
<feature type="chain" id="PRO_5020361477" evidence="6">
    <location>
        <begin position="20"/>
        <end position="590"/>
    </location>
</feature>
<keyword evidence="5" id="KW-0998">Cell outer membrane</keyword>
<sequence length="590" mass="65543">MKRSIIILWIALIALSSCKDLLTPAIENNRELNPDAFIPNDARFPFGILLNAYNRIPTNSWSFNDVATDDAVTNDQNNAFLKIANGQWAANNNPLSQWTNAYAAIQYLNIMLGQVDTVQWATDATVSRLMAMRIKGEAYGLRALFMYHLLEAHGGLSENSMMLGVPVNLEVQNPNADFNKPRATLEECMQQIYSDLDRAEDLLPIDFENIPNASQIPAKYGGSITKEQYDRAFGAAFRGFLTARIAKAIRSKVALLAASPSFSNGNSTTWATAANYAAAVLNLKGGLSALATNGVTWYSNASEIAGLADGTNPAEILWRSNYSDNRDLEQANYPPSIFGSGRINPTQNLVDAFPMANGYPITDPASGFDPAAPYNNRDPRLSHYVLVNGGTAGPNNTVINTTANGNTNDALNRVETSTRTGYYLRKLLRQDVNLNPTSANNQRHYKPHIRYTEIFFNYAEAANEAWGPMGTGTNTYSAYDVIKAIRRRAGVGLTNGDPYLEAAKGSKDQMRTLIRNERRLELCFEGFRFWDLRRWKQNLTETAKGVSIQNGNHTTINVEARQFQPFMTYGPIPYSEILKFSELMQNQGWR</sequence>
<evidence type="ECO:0000313" key="10">
    <source>
        <dbReference type="Proteomes" id="UP000306918"/>
    </source>
</evidence>
<protein>
    <submittedName>
        <fullName evidence="9">RagB/SusD family nutrient uptake outer membrane protein</fullName>
    </submittedName>
</protein>
<keyword evidence="3 6" id="KW-0732">Signal</keyword>
<evidence type="ECO:0000256" key="4">
    <source>
        <dbReference type="ARBA" id="ARBA00023136"/>
    </source>
</evidence>
<reference evidence="9 10" key="1">
    <citation type="submission" date="2019-04" db="EMBL/GenBank/DDBJ databases">
        <title>Niastella caeni sp. nov., isolated from activated sludge.</title>
        <authorList>
            <person name="Sheng M."/>
        </authorList>
    </citation>
    <scope>NUCLEOTIDE SEQUENCE [LARGE SCALE GENOMIC DNA]</scope>
    <source>
        <strain evidence="9 10">HX-2-15</strain>
    </source>
</reference>
<dbReference type="Pfam" id="PF14322">
    <property type="entry name" value="SusD-like_3"/>
    <property type="match status" value="1"/>
</dbReference>
<dbReference type="Pfam" id="PF07980">
    <property type="entry name" value="SusD_RagB"/>
    <property type="match status" value="1"/>
</dbReference>
<evidence type="ECO:0000256" key="3">
    <source>
        <dbReference type="ARBA" id="ARBA00022729"/>
    </source>
</evidence>
<dbReference type="InterPro" id="IPR012944">
    <property type="entry name" value="SusD_RagB_dom"/>
</dbReference>
<dbReference type="GO" id="GO:0009279">
    <property type="term" value="C:cell outer membrane"/>
    <property type="evidence" value="ECO:0007669"/>
    <property type="project" value="UniProtKB-SubCell"/>
</dbReference>
<name>A0A4S8HZS9_9BACT</name>
<evidence type="ECO:0000256" key="2">
    <source>
        <dbReference type="ARBA" id="ARBA00006275"/>
    </source>
</evidence>
<feature type="domain" description="RagB/SusD" evidence="7">
    <location>
        <begin position="333"/>
        <end position="589"/>
    </location>
</feature>
<evidence type="ECO:0000256" key="5">
    <source>
        <dbReference type="ARBA" id="ARBA00023237"/>
    </source>
</evidence>
<gene>
    <name evidence="9" type="ORF">FAM09_03550</name>
</gene>
<evidence type="ECO:0000256" key="6">
    <source>
        <dbReference type="SAM" id="SignalP"/>
    </source>
</evidence>
<dbReference type="Proteomes" id="UP000306918">
    <property type="component" value="Unassembled WGS sequence"/>
</dbReference>
<comment type="caution">
    <text evidence="9">The sequence shown here is derived from an EMBL/GenBank/DDBJ whole genome shotgun (WGS) entry which is preliminary data.</text>
</comment>
<keyword evidence="10" id="KW-1185">Reference proteome</keyword>
<dbReference type="InterPro" id="IPR011990">
    <property type="entry name" value="TPR-like_helical_dom_sf"/>
</dbReference>
<evidence type="ECO:0000313" key="9">
    <source>
        <dbReference type="EMBL" id="THU41200.1"/>
    </source>
</evidence>
<feature type="signal peptide" evidence="6">
    <location>
        <begin position="1"/>
        <end position="19"/>
    </location>
</feature>
<evidence type="ECO:0000256" key="1">
    <source>
        <dbReference type="ARBA" id="ARBA00004442"/>
    </source>
</evidence>
<comment type="subcellular location">
    <subcellularLocation>
        <location evidence="1">Cell outer membrane</location>
    </subcellularLocation>
</comment>
<proteinExistence type="inferred from homology"/>
<feature type="domain" description="SusD-like N-terminal" evidence="8">
    <location>
        <begin position="59"/>
        <end position="211"/>
    </location>
</feature>
<comment type="similarity">
    <text evidence="2">Belongs to the SusD family.</text>
</comment>
<evidence type="ECO:0000259" key="8">
    <source>
        <dbReference type="Pfam" id="PF14322"/>
    </source>
</evidence>
<dbReference type="EMBL" id="STFF01000001">
    <property type="protein sequence ID" value="THU41200.1"/>
    <property type="molecule type" value="Genomic_DNA"/>
</dbReference>
<dbReference type="OrthoDB" id="621018at2"/>
<evidence type="ECO:0000259" key="7">
    <source>
        <dbReference type="Pfam" id="PF07980"/>
    </source>
</evidence>
<dbReference type="RefSeq" id="WP_136575690.1">
    <property type="nucleotide sequence ID" value="NZ_STFF01000001.1"/>
</dbReference>
<dbReference type="AlphaFoldDB" id="A0A4S8HZS9"/>
<accession>A0A4S8HZS9</accession>
<dbReference type="InterPro" id="IPR033985">
    <property type="entry name" value="SusD-like_N"/>
</dbReference>
<keyword evidence="4" id="KW-0472">Membrane</keyword>
<dbReference type="Gene3D" id="1.25.40.390">
    <property type="match status" value="1"/>
</dbReference>
<organism evidence="9 10">
    <name type="scientific">Niastella caeni</name>
    <dbReference type="NCBI Taxonomy" id="2569763"/>
    <lineage>
        <taxon>Bacteria</taxon>
        <taxon>Pseudomonadati</taxon>
        <taxon>Bacteroidota</taxon>
        <taxon>Chitinophagia</taxon>
        <taxon>Chitinophagales</taxon>
        <taxon>Chitinophagaceae</taxon>
        <taxon>Niastella</taxon>
    </lineage>
</organism>
<dbReference type="SUPFAM" id="SSF48452">
    <property type="entry name" value="TPR-like"/>
    <property type="match status" value="1"/>
</dbReference>